<accession>A0A5C4M0E1</accession>
<protein>
    <recommendedName>
        <fullName evidence="4">MinD-like ATPase involved in chromosome partitioning or flagellar assembly</fullName>
    </recommendedName>
</protein>
<comment type="caution">
    <text evidence="1">The sequence shown here is derived from an EMBL/GenBank/DDBJ whole genome shotgun (WGS) entry which is preliminary data.</text>
</comment>
<organism evidence="1 3">
    <name type="scientific">Mumia zhuanghuii</name>
    <dbReference type="NCBI Taxonomy" id="2585211"/>
    <lineage>
        <taxon>Bacteria</taxon>
        <taxon>Bacillati</taxon>
        <taxon>Actinomycetota</taxon>
        <taxon>Actinomycetes</taxon>
        <taxon>Propionibacteriales</taxon>
        <taxon>Nocardioidaceae</taxon>
        <taxon>Mumia</taxon>
    </lineage>
</organism>
<dbReference type="OrthoDB" id="5243870at2"/>
<name>A0A5C4M0E1_9ACTN</name>
<proteinExistence type="predicted"/>
<dbReference type="Gene3D" id="3.40.50.300">
    <property type="entry name" value="P-loop containing nucleotide triphosphate hydrolases"/>
    <property type="match status" value="1"/>
</dbReference>
<dbReference type="AlphaFoldDB" id="A0A5C4M0E1"/>
<sequence length="261" mass="27532">MTVVAFASAKGSPGVTQTVAGLVSVWGGAPIMAELDPVGGDLAFRQLREDGVPLDRETGLLSYAVAVRGGRESSLTDHLQPTDEGIDALVGVTAPGQVQGLGLAWPHIATGLQAEARPVLADCGRLTPGTPIAPVVEQASALVLVARSDVAALAHLRERLLWLREPLRIGGVDGVPTGVLLVGDPRDRRAREDLARLLASAGLPVPVLGTVAYDPKAVKVLRTSSERAVRRTLWHRSLVDVVPEIQTLVDSRVPFWSEEVG</sequence>
<dbReference type="Proteomes" id="UP000306740">
    <property type="component" value="Unassembled WGS sequence"/>
</dbReference>
<dbReference type="SUPFAM" id="SSF52540">
    <property type="entry name" value="P-loop containing nucleoside triphosphate hydrolases"/>
    <property type="match status" value="1"/>
</dbReference>
<dbReference type="EMBL" id="VDFR01000110">
    <property type="protein sequence ID" value="TNC40369.1"/>
    <property type="molecule type" value="Genomic_DNA"/>
</dbReference>
<dbReference type="EMBL" id="VDFR01000249">
    <property type="protein sequence ID" value="TNC25881.1"/>
    <property type="molecule type" value="Genomic_DNA"/>
</dbReference>
<evidence type="ECO:0000313" key="2">
    <source>
        <dbReference type="EMBL" id="TNC40369.1"/>
    </source>
</evidence>
<evidence type="ECO:0008006" key="4">
    <source>
        <dbReference type="Google" id="ProtNLM"/>
    </source>
</evidence>
<evidence type="ECO:0000313" key="3">
    <source>
        <dbReference type="Proteomes" id="UP000306740"/>
    </source>
</evidence>
<evidence type="ECO:0000313" key="1">
    <source>
        <dbReference type="EMBL" id="TNC25881.1"/>
    </source>
</evidence>
<reference evidence="1 3" key="1">
    <citation type="submission" date="2019-05" db="EMBL/GenBank/DDBJ databases">
        <title>Mumia sp. nov., isolated from the intestinal contents of plateau pika (Ochotona curzoniae) in the Qinghai-Tibet plateau of China.</title>
        <authorList>
            <person name="Tian Z."/>
        </authorList>
    </citation>
    <scope>NUCLEOTIDE SEQUENCE [LARGE SCALE GENOMIC DNA]</scope>
    <source>
        <strain evidence="3">527</strain>
        <strain evidence="1">Z527</strain>
    </source>
</reference>
<gene>
    <name evidence="2" type="ORF">FHE65_23445</name>
    <name evidence="1" type="ORF">FHE65_34790</name>
</gene>
<dbReference type="RefSeq" id="WP_139106692.1">
    <property type="nucleotide sequence ID" value="NZ_VDFR01000110.1"/>
</dbReference>
<dbReference type="InterPro" id="IPR027417">
    <property type="entry name" value="P-loop_NTPase"/>
</dbReference>